<name>A0ABP7Q2L4_9BACT</name>
<evidence type="ECO:0000259" key="1">
    <source>
        <dbReference type="Pfam" id="PF09983"/>
    </source>
</evidence>
<gene>
    <name evidence="2" type="ORF">GCM10022407_20910</name>
</gene>
<evidence type="ECO:0000313" key="2">
    <source>
        <dbReference type="EMBL" id="GAA3975133.1"/>
    </source>
</evidence>
<dbReference type="EMBL" id="BAABDI010000012">
    <property type="protein sequence ID" value="GAA3975133.1"/>
    <property type="molecule type" value="Genomic_DNA"/>
</dbReference>
<dbReference type="Pfam" id="PF09983">
    <property type="entry name" value="JetD_C"/>
    <property type="match status" value="1"/>
</dbReference>
<protein>
    <recommendedName>
        <fullName evidence="1">Wadjet protein JetD C-terminal domain-containing protein</fullName>
    </recommendedName>
</protein>
<evidence type="ECO:0000313" key="3">
    <source>
        <dbReference type="Proteomes" id="UP001501556"/>
    </source>
</evidence>
<proteinExistence type="predicted"/>
<keyword evidence="3" id="KW-1185">Reference proteome</keyword>
<dbReference type="Proteomes" id="UP001501556">
    <property type="component" value="Unassembled WGS sequence"/>
</dbReference>
<feature type="domain" description="Wadjet protein JetD C-terminal" evidence="1">
    <location>
        <begin position="7"/>
        <end position="99"/>
    </location>
</feature>
<reference evidence="3" key="1">
    <citation type="journal article" date="2019" name="Int. J. Syst. Evol. Microbiol.">
        <title>The Global Catalogue of Microorganisms (GCM) 10K type strain sequencing project: providing services to taxonomists for standard genome sequencing and annotation.</title>
        <authorList>
            <consortium name="The Broad Institute Genomics Platform"/>
            <consortium name="The Broad Institute Genome Sequencing Center for Infectious Disease"/>
            <person name="Wu L."/>
            <person name="Ma J."/>
        </authorList>
    </citation>
    <scope>NUCLEOTIDE SEQUENCE [LARGE SCALE GENOMIC DNA]</scope>
    <source>
        <strain evidence="3">JCM 17217</strain>
    </source>
</reference>
<dbReference type="InterPro" id="IPR024534">
    <property type="entry name" value="JetD_C"/>
</dbReference>
<comment type="caution">
    <text evidence="2">The sequence shown here is derived from an EMBL/GenBank/DDBJ whole genome shotgun (WGS) entry which is preliminary data.</text>
</comment>
<sequence length="108" mass="12003">MSLLTGAEWLGEKSLFYWGDSDVHGFQILAQLRSHFPTAQSLLMDEATFARYHGGATGGSFTQQILPDLTAAEQQLYQLLLETNARLEQEKLPLRYVTATVQRTAANG</sequence>
<organism evidence="2 3">
    <name type="scientific">Hymenobacter antarcticus</name>
    <dbReference type="NCBI Taxonomy" id="486270"/>
    <lineage>
        <taxon>Bacteria</taxon>
        <taxon>Pseudomonadati</taxon>
        <taxon>Bacteroidota</taxon>
        <taxon>Cytophagia</taxon>
        <taxon>Cytophagales</taxon>
        <taxon>Hymenobacteraceae</taxon>
        <taxon>Hymenobacter</taxon>
    </lineage>
</organism>
<accession>A0ABP7Q2L4</accession>